<dbReference type="PANTHER" id="PTHR42748:SF22">
    <property type="entry name" value="NMRA-LIKE DOMAIN-CONTAINING PROTEIN"/>
    <property type="match status" value="1"/>
</dbReference>
<name>A0ABR0C0C9_PURLI</name>
<evidence type="ECO:0000256" key="1">
    <source>
        <dbReference type="ARBA" id="ARBA00022857"/>
    </source>
</evidence>
<organism evidence="2 3">
    <name type="scientific">Purpureocillium lilacinum</name>
    <name type="common">Paecilomyces lilacinus</name>
    <dbReference type="NCBI Taxonomy" id="33203"/>
    <lineage>
        <taxon>Eukaryota</taxon>
        <taxon>Fungi</taxon>
        <taxon>Dikarya</taxon>
        <taxon>Ascomycota</taxon>
        <taxon>Pezizomycotina</taxon>
        <taxon>Sordariomycetes</taxon>
        <taxon>Hypocreomycetidae</taxon>
        <taxon>Hypocreales</taxon>
        <taxon>Ophiocordycipitaceae</taxon>
        <taxon>Purpureocillium</taxon>
    </lineage>
</organism>
<dbReference type="SUPFAM" id="SSF51735">
    <property type="entry name" value="NAD(P)-binding Rossmann-fold domains"/>
    <property type="match status" value="1"/>
</dbReference>
<evidence type="ECO:0008006" key="4">
    <source>
        <dbReference type="Google" id="ProtNLM"/>
    </source>
</evidence>
<sequence length="623" mass="68183">MSRKVCITAVDGHTGFAIAELILQHKEFSRKVDSVAGLAINPKSEHAQELKSLGAIIVQHKPGRVRDMSITLEEMGCDTICLVPPAHHDKFDICVELVEAAKRAAIPNVLLISSAGCDYADTTKQPRLREFIDLESLVLQSKGDASTPTGGSPCVIRAGFYAENLLLYAPQVKEEGVLPLPIGENHKFALVALGDVAQVAAHVLTGKGKHGFDDRHRGQMMVVTVSRETPAGPMLCAGNEPATAASKALGADMKFENISQAEAKRVLKAQSESDRSELQYLLDYYSLVREGKTNYIATTAFHDVTGKHPTEPDDFFRMYEDEGWNKTGFKEHRRRPETFQSWASPQGTFGFASDVGEGRQAMGRATQPPSKFLAALTTGNLRGTATTVIEWEGFRLLTELNFLCAGDYVHLGPGVNATRRTNPAIGLDEVPPVDCIPLSHYREDHFDRAMEDSPNRAFPIITTPHAARCLASPELKDNPFRRVISLDITGMPGKRVPPGPLSKANDFLGAVPPTNGWLVQLGYLSNEADQAAERNCVLKVGYCIYIYSGTLFVDELKETPKRLKDQQLMLILPVWGYDPGTIGTAADSYDRCRAGPVAGSARQGRCHDSDSLRRLQRVYVPGV</sequence>
<dbReference type="InterPro" id="IPR051164">
    <property type="entry name" value="NmrA-like_oxidored"/>
</dbReference>
<protein>
    <recommendedName>
        <fullName evidence="4">NmrA-like domain-containing protein</fullName>
    </recommendedName>
</protein>
<evidence type="ECO:0000313" key="3">
    <source>
        <dbReference type="Proteomes" id="UP001287286"/>
    </source>
</evidence>
<dbReference type="EMBL" id="JAWRVI010000020">
    <property type="protein sequence ID" value="KAK4089363.1"/>
    <property type="molecule type" value="Genomic_DNA"/>
</dbReference>
<dbReference type="InterPro" id="IPR036291">
    <property type="entry name" value="NAD(P)-bd_dom_sf"/>
</dbReference>
<evidence type="ECO:0000313" key="2">
    <source>
        <dbReference type="EMBL" id="KAK4089363.1"/>
    </source>
</evidence>
<keyword evidence="1" id="KW-0521">NADP</keyword>
<proteinExistence type="predicted"/>
<dbReference type="PANTHER" id="PTHR42748">
    <property type="entry name" value="NITROGEN METABOLITE REPRESSION PROTEIN NMRA FAMILY MEMBER"/>
    <property type="match status" value="1"/>
</dbReference>
<comment type="caution">
    <text evidence="2">The sequence shown here is derived from an EMBL/GenBank/DDBJ whole genome shotgun (WGS) entry which is preliminary data.</text>
</comment>
<dbReference type="InterPro" id="IPR036866">
    <property type="entry name" value="RibonucZ/Hydroxyglut_hydro"/>
</dbReference>
<accession>A0ABR0C0C9</accession>
<reference evidence="2 3" key="1">
    <citation type="journal article" date="2024" name="Microbiol. Resour. Announc.">
        <title>Genome annotations for the ascomycete fungi Trichoderma harzianum, Trichoderma aggressivum, and Purpureocillium lilacinum.</title>
        <authorList>
            <person name="Beijen E.P.W."/>
            <person name="Ohm R.A."/>
        </authorList>
    </citation>
    <scope>NUCLEOTIDE SEQUENCE [LARGE SCALE GENOMIC DNA]</scope>
    <source>
        <strain evidence="2 3">CBS 150709</strain>
    </source>
</reference>
<dbReference type="Gene3D" id="3.40.50.720">
    <property type="entry name" value="NAD(P)-binding Rossmann-like Domain"/>
    <property type="match status" value="1"/>
</dbReference>
<dbReference type="Gene3D" id="3.60.15.10">
    <property type="entry name" value="Ribonuclease Z/Hydroxyacylglutathione hydrolase-like"/>
    <property type="match status" value="1"/>
</dbReference>
<dbReference type="Proteomes" id="UP001287286">
    <property type="component" value="Unassembled WGS sequence"/>
</dbReference>
<gene>
    <name evidence="2" type="ORF">Purlil1_6352</name>
</gene>
<keyword evidence="3" id="KW-1185">Reference proteome</keyword>